<proteinExistence type="predicted"/>
<dbReference type="Proteomes" id="UP000199440">
    <property type="component" value="Unassembled WGS sequence"/>
</dbReference>
<feature type="signal peptide" evidence="2">
    <location>
        <begin position="1"/>
        <end position="17"/>
    </location>
</feature>
<dbReference type="EMBL" id="FNGV01000003">
    <property type="protein sequence ID" value="SDL88398.1"/>
    <property type="molecule type" value="Genomic_DNA"/>
</dbReference>
<feature type="transmembrane region" description="Helical" evidence="1">
    <location>
        <begin position="76"/>
        <end position="100"/>
    </location>
</feature>
<evidence type="ECO:0000256" key="2">
    <source>
        <dbReference type="SAM" id="SignalP"/>
    </source>
</evidence>
<sequence>MRSLKLFLVFLIGTNLAFNQVGNDTTKSNTISMNEWDYEDKIAVIENQETKFLTEKNELLEAALISNSNIFDGITVFFGLITILLTILAISIPFFNYFYVIKPNRELKSRLEELEIEIPGTIEKNFASFYRNYEKSKFKGFLKKLKEDGDYKELADFVDANHPFYKDFEQEDQRTIVEFLKGNPEIDSSSLPALNRILMDRPSEISTLFFKNTFEIENNQNYKFALEYLVDEGSSEHFNFLKKEIKNSSNGHCYMLDILEFSQYYYLNKFHDISKGDIGIKIVKKYFDNEEICESLKEIDFPKSRESKYSFVDDVLVKTKYEDNPFLTATLYFKLFLVNKLTKPTSFLRI</sequence>
<name>A0A1G9NP81_9FLAO</name>
<reference evidence="3 4" key="1">
    <citation type="submission" date="2016-10" db="EMBL/GenBank/DDBJ databases">
        <authorList>
            <person name="de Groot N.N."/>
        </authorList>
    </citation>
    <scope>NUCLEOTIDE SEQUENCE [LARGE SCALE GENOMIC DNA]</scope>
    <source>
        <strain evidence="3 4">DSM 19886</strain>
    </source>
</reference>
<protein>
    <submittedName>
        <fullName evidence="3">Uncharacterized protein</fullName>
    </submittedName>
</protein>
<keyword evidence="1" id="KW-0472">Membrane</keyword>
<feature type="chain" id="PRO_5011501311" evidence="2">
    <location>
        <begin position="18"/>
        <end position="350"/>
    </location>
</feature>
<accession>A0A1G9NP81</accession>
<evidence type="ECO:0000313" key="3">
    <source>
        <dbReference type="EMBL" id="SDL88398.1"/>
    </source>
</evidence>
<gene>
    <name evidence="3" type="ORF">SAMN04488514_103270</name>
</gene>
<evidence type="ECO:0000313" key="4">
    <source>
        <dbReference type="Proteomes" id="UP000199440"/>
    </source>
</evidence>
<dbReference type="STRING" id="192904.SAMN04488514_103270"/>
<keyword evidence="2" id="KW-0732">Signal</keyword>
<keyword evidence="1" id="KW-1133">Transmembrane helix</keyword>
<keyword evidence="1" id="KW-0812">Transmembrane</keyword>
<dbReference type="AlphaFoldDB" id="A0A1G9NP81"/>
<keyword evidence="4" id="KW-1185">Reference proteome</keyword>
<evidence type="ECO:0000256" key="1">
    <source>
        <dbReference type="SAM" id="Phobius"/>
    </source>
</evidence>
<organism evidence="3 4">
    <name type="scientific">Kriegella aquimaris</name>
    <dbReference type="NCBI Taxonomy" id="192904"/>
    <lineage>
        <taxon>Bacteria</taxon>
        <taxon>Pseudomonadati</taxon>
        <taxon>Bacteroidota</taxon>
        <taxon>Flavobacteriia</taxon>
        <taxon>Flavobacteriales</taxon>
        <taxon>Flavobacteriaceae</taxon>
        <taxon>Kriegella</taxon>
    </lineage>
</organism>
<dbReference type="RefSeq" id="WP_089887769.1">
    <property type="nucleotide sequence ID" value="NZ_FNGV01000003.1"/>
</dbReference>